<proteinExistence type="predicted"/>
<sequence>MLETVYYDTVYKGYFAGQDDGIVTAGGKPARRQVVCLDAVTLQIVALCWSLDSGHYLVRGLDPARRYLLLAREYQRGYEPCAYDWLECATTLDSSGQAQLWQSWLT</sequence>
<protein>
    <submittedName>
        <fullName evidence="1">Uncharacterized protein</fullName>
    </submittedName>
</protein>
<dbReference type="EMBL" id="BK032748">
    <property type="protein sequence ID" value="DAF58277.1"/>
    <property type="molecule type" value="Genomic_DNA"/>
</dbReference>
<accession>A0A8S5T4K6</accession>
<name>A0A8S5T4K6_9CAUD</name>
<reference evidence="1" key="1">
    <citation type="journal article" date="2021" name="Proc. Natl. Acad. Sci. U.S.A.">
        <title>A Catalog of Tens of Thousands of Viruses from Human Metagenomes Reveals Hidden Associations with Chronic Diseases.</title>
        <authorList>
            <person name="Tisza M.J."/>
            <person name="Buck C.B."/>
        </authorList>
    </citation>
    <scope>NUCLEOTIDE SEQUENCE</scope>
    <source>
        <strain evidence="1">CtMBu2</strain>
    </source>
</reference>
<organism evidence="1">
    <name type="scientific">Siphoviridae sp. ctMBu2</name>
    <dbReference type="NCBI Taxonomy" id="2827853"/>
    <lineage>
        <taxon>Viruses</taxon>
        <taxon>Duplodnaviria</taxon>
        <taxon>Heunggongvirae</taxon>
        <taxon>Uroviricota</taxon>
        <taxon>Caudoviricetes</taxon>
    </lineage>
</organism>
<evidence type="ECO:0000313" key="1">
    <source>
        <dbReference type="EMBL" id="DAF58277.1"/>
    </source>
</evidence>